<keyword evidence="2" id="KW-1185">Reference proteome</keyword>
<sequence>MANGFKAGSYTGTGAAITIELGWVPDFVIVWNATDGDARWEWFNGMGAADALAIANHDSTQLSLITSNGIDAFTGTAGDKSAGFTVGSALSESAKVFRYAAFRAVD</sequence>
<evidence type="ECO:0000313" key="1">
    <source>
        <dbReference type="EMBL" id="SKB32392.1"/>
    </source>
</evidence>
<reference evidence="2" key="1">
    <citation type="submission" date="2017-02" db="EMBL/GenBank/DDBJ databases">
        <authorList>
            <person name="Varghese N."/>
            <person name="Submissions S."/>
        </authorList>
    </citation>
    <scope>NUCLEOTIDE SEQUENCE [LARGE SCALE GENOMIC DNA]</scope>
    <source>
        <strain evidence="2">R11H</strain>
    </source>
</reference>
<protein>
    <submittedName>
        <fullName evidence="1">Uncharacterized protein</fullName>
    </submittedName>
</protein>
<name>A0A1T5ABN4_9SPHN</name>
<gene>
    <name evidence="1" type="ORF">SAMN06295937_100376</name>
</gene>
<dbReference type="OrthoDB" id="7305377at2"/>
<proteinExistence type="predicted"/>
<dbReference type="AlphaFoldDB" id="A0A1T5ABN4"/>
<dbReference type="EMBL" id="FUYP01000003">
    <property type="protein sequence ID" value="SKB32392.1"/>
    <property type="molecule type" value="Genomic_DNA"/>
</dbReference>
<organism evidence="1 2">
    <name type="scientific">Sphingopyxis flava</name>
    <dbReference type="NCBI Taxonomy" id="1507287"/>
    <lineage>
        <taxon>Bacteria</taxon>
        <taxon>Pseudomonadati</taxon>
        <taxon>Pseudomonadota</taxon>
        <taxon>Alphaproteobacteria</taxon>
        <taxon>Sphingomonadales</taxon>
        <taxon>Sphingomonadaceae</taxon>
        <taxon>Sphingopyxis</taxon>
    </lineage>
</organism>
<dbReference type="RefSeq" id="WP_079637270.1">
    <property type="nucleotide sequence ID" value="NZ_FUYP01000003.1"/>
</dbReference>
<accession>A0A1T5ABN4</accession>
<evidence type="ECO:0000313" key="2">
    <source>
        <dbReference type="Proteomes" id="UP000190044"/>
    </source>
</evidence>
<dbReference type="Proteomes" id="UP000190044">
    <property type="component" value="Unassembled WGS sequence"/>
</dbReference>